<dbReference type="KEGG" id="jre:108992162"/>
<dbReference type="GeneID" id="108992162"/>
<evidence type="ECO:0000256" key="5">
    <source>
        <dbReference type="ARBA" id="ARBA00022840"/>
    </source>
</evidence>
<dbReference type="InterPro" id="IPR000719">
    <property type="entry name" value="Prot_kinase_dom"/>
</dbReference>
<keyword evidence="5" id="KW-0067">ATP-binding</keyword>
<name>A0A2I4ERZ3_JUGRE</name>
<evidence type="ECO:0000259" key="7">
    <source>
        <dbReference type="PROSITE" id="PS50011"/>
    </source>
</evidence>
<evidence type="ECO:0000313" key="9">
    <source>
        <dbReference type="RefSeq" id="XP_018822175.1"/>
    </source>
</evidence>
<evidence type="ECO:0000256" key="4">
    <source>
        <dbReference type="ARBA" id="ARBA00022777"/>
    </source>
</evidence>
<keyword evidence="6" id="KW-0812">Transmembrane</keyword>
<dbReference type="InterPro" id="IPR011009">
    <property type="entry name" value="Kinase-like_dom_sf"/>
</dbReference>
<keyword evidence="2" id="KW-0808">Transferase</keyword>
<keyword evidence="4" id="KW-0418">Kinase</keyword>
<dbReference type="GO" id="GO:0005524">
    <property type="term" value="F:ATP binding"/>
    <property type="evidence" value="ECO:0007669"/>
    <property type="project" value="UniProtKB-KW"/>
</dbReference>
<dbReference type="Gene3D" id="1.10.510.10">
    <property type="entry name" value="Transferase(Phosphotransferase) domain 1"/>
    <property type="match status" value="1"/>
</dbReference>
<dbReference type="RefSeq" id="XP_018822175.1">
    <property type="nucleotide sequence ID" value="XM_018966630.2"/>
</dbReference>
<feature type="transmembrane region" description="Helical" evidence="6">
    <location>
        <begin position="21"/>
        <end position="41"/>
    </location>
</feature>
<dbReference type="STRING" id="51240.A0A2I4ERZ3"/>
<keyword evidence="1" id="KW-0723">Serine/threonine-protein kinase</keyword>
<dbReference type="SUPFAM" id="SSF56112">
    <property type="entry name" value="Protein kinase-like (PK-like)"/>
    <property type="match status" value="1"/>
</dbReference>
<organism evidence="8 9">
    <name type="scientific">Juglans regia</name>
    <name type="common">English walnut</name>
    <dbReference type="NCBI Taxonomy" id="51240"/>
    <lineage>
        <taxon>Eukaryota</taxon>
        <taxon>Viridiplantae</taxon>
        <taxon>Streptophyta</taxon>
        <taxon>Embryophyta</taxon>
        <taxon>Tracheophyta</taxon>
        <taxon>Spermatophyta</taxon>
        <taxon>Magnoliopsida</taxon>
        <taxon>eudicotyledons</taxon>
        <taxon>Gunneridae</taxon>
        <taxon>Pentapetalae</taxon>
        <taxon>rosids</taxon>
        <taxon>fabids</taxon>
        <taxon>Fagales</taxon>
        <taxon>Juglandaceae</taxon>
        <taxon>Juglans</taxon>
    </lineage>
</organism>
<dbReference type="Proteomes" id="UP000235220">
    <property type="component" value="Chromosome 16"/>
</dbReference>
<reference evidence="9" key="1">
    <citation type="submission" date="2025-08" db="UniProtKB">
        <authorList>
            <consortium name="RefSeq"/>
        </authorList>
    </citation>
    <scope>IDENTIFICATION</scope>
    <source>
        <tissue evidence="9">Leaves</tissue>
    </source>
</reference>
<evidence type="ECO:0000313" key="8">
    <source>
        <dbReference type="Proteomes" id="UP000235220"/>
    </source>
</evidence>
<feature type="domain" description="Protein kinase" evidence="7">
    <location>
        <begin position="1"/>
        <end position="110"/>
    </location>
</feature>
<evidence type="ECO:0000256" key="2">
    <source>
        <dbReference type="ARBA" id="ARBA00022679"/>
    </source>
</evidence>
<dbReference type="Pfam" id="PF00069">
    <property type="entry name" value="Pkinase"/>
    <property type="match status" value="1"/>
</dbReference>
<dbReference type="PANTHER" id="PTHR24351">
    <property type="entry name" value="RIBOSOMAL PROTEIN S6 KINASE"/>
    <property type="match status" value="1"/>
</dbReference>
<evidence type="ECO:0000256" key="1">
    <source>
        <dbReference type="ARBA" id="ARBA00022527"/>
    </source>
</evidence>
<gene>
    <name evidence="9" type="primary">LOC108992162</name>
</gene>
<dbReference type="GO" id="GO:0004674">
    <property type="term" value="F:protein serine/threonine kinase activity"/>
    <property type="evidence" value="ECO:0007669"/>
    <property type="project" value="UniProtKB-KW"/>
</dbReference>
<keyword evidence="3" id="KW-0547">Nucleotide-binding</keyword>
<dbReference type="InParanoid" id="A0A2I4ERZ3"/>
<dbReference type="OrthoDB" id="347657at2759"/>
<dbReference type="AlphaFoldDB" id="A0A2I4ERZ3"/>
<keyword evidence="6" id="KW-1133">Transmembrane helix</keyword>
<evidence type="ECO:0000256" key="3">
    <source>
        <dbReference type="ARBA" id="ARBA00022741"/>
    </source>
</evidence>
<keyword evidence="8" id="KW-1185">Reference proteome</keyword>
<keyword evidence="6" id="KW-0472">Membrane</keyword>
<evidence type="ECO:0000256" key="6">
    <source>
        <dbReference type="SAM" id="Phobius"/>
    </source>
</evidence>
<dbReference type="PROSITE" id="PS50011">
    <property type="entry name" value="PROTEIN_KINASE_DOM"/>
    <property type="match status" value="1"/>
</dbReference>
<protein>
    <submittedName>
        <fullName evidence="9">3-phosphoinositide-dependent protein kinase 1-like</fullName>
    </submittedName>
</protein>
<proteinExistence type="predicted"/>
<sequence>MREKWRESKNKLRRTPDSFPLIVSWSVVAVVAFFTGPKAHWSLSEEPENLLLTTEGHVKIVDFGSVKPMQESRIIVPPNAASDDKACTFVGTVAYVPPEVLNSSPATFGF</sequence>
<accession>A0A2I4ERZ3</accession>